<dbReference type="RefSeq" id="WP_016473961.1">
    <property type="nucleotide sequence ID" value="NZ_KE150480.1"/>
</dbReference>
<feature type="region of interest" description="Disordered" evidence="1">
    <location>
        <begin position="30"/>
        <end position="141"/>
    </location>
</feature>
<keyword evidence="2" id="KW-0812">Transmembrane</keyword>
<keyword evidence="4" id="KW-1185">Reference proteome</keyword>
<comment type="caution">
    <text evidence="3">The sequence shown here is derived from an EMBL/GenBank/DDBJ whole genome shotgun (WGS) entry which is preliminary data.</text>
</comment>
<accession>S3CGZ3</accession>
<keyword evidence="2" id="KW-0472">Membrane</keyword>
<organism evidence="3 4">
    <name type="scientific">Sutterella wadsworthensis HGA0223</name>
    <dbReference type="NCBI Taxonomy" id="1203554"/>
    <lineage>
        <taxon>Bacteria</taxon>
        <taxon>Pseudomonadati</taxon>
        <taxon>Pseudomonadota</taxon>
        <taxon>Betaproteobacteria</taxon>
        <taxon>Burkholderiales</taxon>
        <taxon>Sutterellaceae</taxon>
        <taxon>Sutterella</taxon>
    </lineage>
</organism>
<evidence type="ECO:0000256" key="2">
    <source>
        <dbReference type="SAM" id="Phobius"/>
    </source>
</evidence>
<dbReference type="STRING" id="1203554.HMPREF1476_00593"/>
<evidence type="ECO:0000313" key="4">
    <source>
        <dbReference type="Proteomes" id="UP000014400"/>
    </source>
</evidence>
<dbReference type="Proteomes" id="UP000014400">
    <property type="component" value="Unassembled WGS sequence"/>
</dbReference>
<dbReference type="PATRIC" id="fig|1203554.3.peg.578"/>
<dbReference type="HOGENOM" id="CLU_672543_0_0_4"/>
<name>S3CGZ3_9BURK</name>
<keyword evidence="2" id="KW-1133">Transmembrane helix</keyword>
<proteinExistence type="predicted"/>
<sequence>MFSLEIIIPIIVVAAVCAVYIILRGRRDERRAREAGEKLRPIPMDDPLVASGAAMRPAPDAPTPKPAASAAAPMEPVFNPDAAKPSEESELFEPQSPSDEPPIYRQLEAEEEAQRAADEAEAQAAAQAAEPEGGERHPAEPPVDSMIEWILDIAPREGMQFALGGVQSLKLEVDRLQLPLLVRIWAQSSRDGLYYDSGELTGPARHVVAAVVLANRAAQLDDVAASRFFQVLEQSAAQNEVALRREMEPEDAVKRSADLKRFIKYYDRAVEVRIVPRGEAEENFSLEAVGAAASAAGFAAASGRWELRLAVDDIDPVMTLAFGPDQTKSLTLALSLPLANLARGDLKRFFAIANSLAAALNGIWTDCAARPIDAGGAMQIAEKIASQAKLMSAGGVTPASERAKLLFSH</sequence>
<gene>
    <name evidence="3" type="ORF">HMPREF1476_00593</name>
</gene>
<feature type="transmembrane region" description="Helical" evidence="2">
    <location>
        <begin position="6"/>
        <end position="23"/>
    </location>
</feature>
<reference evidence="3 4" key="1">
    <citation type="submission" date="2013-04" db="EMBL/GenBank/DDBJ databases">
        <title>The Genome Sequence of Sutterella wadsworthensis HGA0223.</title>
        <authorList>
            <consortium name="The Broad Institute Genomics Platform"/>
            <person name="Earl A."/>
            <person name="Ward D."/>
            <person name="Feldgarden M."/>
            <person name="Gevers D."/>
            <person name="Schmidt T.M."/>
            <person name="Dover J."/>
            <person name="Dai D."/>
            <person name="Walker B."/>
            <person name="Young S."/>
            <person name="Zeng Q."/>
            <person name="Gargeya S."/>
            <person name="Fitzgerald M."/>
            <person name="Haas B."/>
            <person name="Abouelleil A."/>
            <person name="Allen A.W."/>
            <person name="Alvarado L."/>
            <person name="Arachchi H.M."/>
            <person name="Berlin A.M."/>
            <person name="Chapman S.B."/>
            <person name="Gainer-Dewar J."/>
            <person name="Goldberg J."/>
            <person name="Griggs A."/>
            <person name="Gujja S."/>
            <person name="Hansen M."/>
            <person name="Howarth C."/>
            <person name="Imamovic A."/>
            <person name="Ireland A."/>
            <person name="Larimer J."/>
            <person name="McCowan C."/>
            <person name="Murphy C."/>
            <person name="Pearson M."/>
            <person name="Poon T.W."/>
            <person name="Priest M."/>
            <person name="Roberts A."/>
            <person name="Saif S."/>
            <person name="Shea T."/>
            <person name="Sisk P."/>
            <person name="Sykes S."/>
            <person name="Wortman J."/>
            <person name="Nusbaum C."/>
            <person name="Birren B."/>
        </authorList>
    </citation>
    <scope>NUCLEOTIDE SEQUENCE [LARGE SCALE GENOMIC DNA]</scope>
    <source>
        <strain evidence="3 4">HGA0223</strain>
    </source>
</reference>
<protein>
    <recommendedName>
        <fullName evidence="5">Cell division protein ZipA</fullName>
    </recommendedName>
</protein>
<dbReference type="AlphaFoldDB" id="S3CGZ3"/>
<feature type="compositionally biased region" description="Low complexity" evidence="1">
    <location>
        <begin position="66"/>
        <end position="76"/>
    </location>
</feature>
<dbReference type="eggNOG" id="ENOG50301I6">
    <property type="taxonomic scope" value="Bacteria"/>
</dbReference>
<evidence type="ECO:0000256" key="1">
    <source>
        <dbReference type="SAM" id="MobiDB-lite"/>
    </source>
</evidence>
<evidence type="ECO:0000313" key="3">
    <source>
        <dbReference type="EMBL" id="EPD99789.1"/>
    </source>
</evidence>
<dbReference type="EMBL" id="ATCF01000012">
    <property type="protein sequence ID" value="EPD99789.1"/>
    <property type="molecule type" value="Genomic_DNA"/>
</dbReference>
<evidence type="ECO:0008006" key="5">
    <source>
        <dbReference type="Google" id="ProtNLM"/>
    </source>
</evidence>
<feature type="compositionally biased region" description="Basic and acidic residues" evidence="1">
    <location>
        <begin position="30"/>
        <end position="40"/>
    </location>
</feature>
<feature type="compositionally biased region" description="Low complexity" evidence="1">
    <location>
        <begin position="122"/>
        <end position="131"/>
    </location>
</feature>